<sequence length="169" mass="18916">MSASLRPHLLRAFLGFLEESRWPLTRVDPAWIWKKTQGGVSPKITRSNLPDAEPVSVKFTIFGIISESDVDTVVLGKPEWKGDGAVGRELALHFDSQLLTLTKILESKGWKPGRFCADRLVIMHNEEPVVVGGAYFATATLTVKDAIEDDDDEPYILEMRTMEAVFVDR</sequence>
<organism evidence="1 2">
    <name type="scientific">Mycena alexandri</name>
    <dbReference type="NCBI Taxonomy" id="1745969"/>
    <lineage>
        <taxon>Eukaryota</taxon>
        <taxon>Fungi</taxon>
        <taxon>Dikarya</taxon>
        <taxon>Basidiomycota</taxon>
        <taxon>Agaricomycotina</taxon>
        <taxon>Agaricomycetes</taxon>
        <taxon>Agaricomycetidae</taxon>
        <taxon>Agaricales</taxon>
        <taxon>Marasmiineae</taxon>
        <taxon>Mycenaceae</taxon>
        <taxon>Mycena</taxon>
    </lineage>
</organism>
<gene>
    <name evidence="1" type="ORF">C8F04DRAFT_1191601</name>
</gene>
<dbReference type="AlphaFoldDB" id="A0AAD6SDI9"/>
<dbReference type="Proteomes" id="UP001218188">
    <property type="component" value="Unassembled WGS sequence"/>
</dbReference>
<protein>
    <submittedName>
        <fullName evidence="1">Uncharacterized protein</fullName>
    </submittedName>
</protein>
<name>A0AAD6SDI9_9AGAR</name>
<comment type="caution">
    <text evidence="1">The sequence shown here is derived from an EMBL/GenBank/DDBJ whole genome shotgun (WGS) entry which is preliminary data.</text>
</comment>
<evidence type="ECO:0000313" key="1">
    <source>
        <dbReference type="EMBL" id="KAJ7025247.1"/>
    </source>
</evidence>
<reference evidence="1" key="1">
    <citation type="submission" date="2023-03" db="EMBL/GenBank/DDBJ databases">
        <title>Massive genome expansion in bonnet fungi (Mycena s.s.) driven by repeated elements and novel gene families across ecological guilds.</title>
        <authorList>
            <consortium name="Lawrence Berkeley National Laboratory"/>
            <person name="Harder C.B."/>
            <person name="Miyauchi S."/>
            <person name="Viragh M."/>
            <person name="Kuo A."/>
            <person name="Thoen E."/>
            <person name="Andreopoulos B."/>
            <person name="Lu D."/>
            <person name="Skrede I."/>
            <person name="Drula E."/>
            <person name="Henrissat B."/>
            <person name="Morin E."/>
            <person name="Kohler A."/>
            <person name="Barry K."/>
            <person name="LaButti K."/>
            <person name="Morin E."/>
            <person name="Salamov A."/>
            <person name="Lipzen A."/>
            <person name="Mereny Z."/>
            <person name="Hegedus B."/>
            <person name="Baldrian P."/>
            <person name="Stursova M."/>
            <person name="Weitz H."/>
            <person name="Taylor A."/>
            <person name="Grigoriev I.V."/>
            <person name="Nagy L.G."/>
            <person name="Martin F."/>
            <person name="Kauserud H."/>
        </authorList>
    </citation>
    <scope>NUCLEOTIDE SEQUENCE</scope>
    <source>
        <strain evidence="1">CBHHK200</strain>
    </source>
</reference>
<proteinExistence type="predicted"/>
<keyword evidence="2" id="KW-1185">Reference proteome</keyword>
<accession>A0AAD6SDI9</accession>
<evidence type="ECO:0000313" key="2">
    <source>
        <dbReference type="Proteomes" id="UP001218188"/>
    </source>
</evidence>
<dbReference type="EMBL" id="JARJCM010000156">
    <property type="protein sequence ID" value="KAJ7025247.1"/>
    <property type="molecule type" value="Genomic_DNA"/>
</dbReference>